<proteinExistence type="predicted"/>
<dbReference type="HOGENOM" id="CLU_2024723_0_0_6"/>
<sequence length="122" mass="13750">MHKQSLIAAMSFSFYFAPATANTYSDLNTPDQSGYMWGKVYQQTKAACGALPQDLEDDYAKAIRLLSQASPEFAPTYQDGLRPSLKKDSPRSVEELEDLCIKGQVGLRTQVKLARYWFSAKW</sequence>
<feature type="chain" id="PRO_5003746818" description="Lipoprotein" evidence="1">
    <location>
        <begin position="22"/>
        <end position="122"/>
    </location>
</feature>
<evidence type="ECO:0008006" key="3">
    <source>
        <dbReference type="Google" id="ProtNLM"/>
    </source>
</evidence>
<comment type="caution">
    <text evidence="2">The sequence shown here is derived from an EMBL/GenBank/DDBJ whole genome shotgun (WGS) entry which is preliminary data.</text>
</comment>
<evidence type="ECO:0000256" key="1">
    <source>
        <dbReference type="SAM" id="SignalP"/>
    </source>
</evidence>
<dbReference type="EMBL" id="AGBM01000001">
    <property type="protein sequence ID" value="EJL01220.1"/>
    <property type="molecule type" value="Genomic_DNA"/>
</dbReference>
<dbReference type="Proteomes" id="UP000007289">
    <property type="component" value="Chromosome"/>
</dbReference>
<reference evidence="2" key="1">
    <citation type="journal article" date="2012" name="PLoS Genet.">
        <title>Comparative Genomics of Plant-Associated Pseudomonas spp.: Insights into Diversity and Inheritance of Traits Involved in Multitrophic Interactions.</title>
        <authorList>
            <person name="Loper J.E."/>
            <person name="Hassan K.A."/>
            <person name="Mavrodi D.V."/>
            <person name="Davis E.W.II."/>
            <person name="Lim C.K."/>
            <person name="Shaffer B.T."/>
            <person name="Elbourne L.D."/>
            <person name="Stockwell V.O."/>
            <person name="Hartney S.L."/>
            <person name="Breakwell K."/>
            <person name="Henkels M.D."/>
            <person name="Tetu S.G."/>
            <person name="Rangel L.I."/>
            <person name="Kidarsa T.A."/>
            <person name="Wilson N.L."/>
            <person name="van de Mortel J.E."/>
            <person name="Song C."/>
            <person name="Blumhagen R."/>
            <person name="Radune D."/>
            <person name="Hostetler J.B."/>
            <person name="Brinkac L.M."/>
            <person name="Durkin A.S."/>
            <person name="Kluepfel D.A."/>
            <person name="Wechter W.P."/>
            <person name="Anderson A.J."/>
            <person name="Kim Y.C."/>
            <person name="Pierson L.S.III."/>
            <person name="Pierson E.A."/>
            <person name="Lindow S.E."/>
            <person name="Kobayashi D.Y."/>
            <person name="Raaijmakers J.M."/>
            <person name="Weller D.M."/>
            <person name="Thomashow L.S."/>
            <person name="Allen A.E."/>
            <person name="Paulsen I.T."/>
        </authorList>
    </citation>
    <scope>NUCLEOTIDE SEQUENCE [LARGE SCALE GENOMIC DNA]</scope>
    <source>
        <strain evidence="2">Q2-87</strain>
    </source>
</reference>
<gene>
    <name evidence="2" type="ORF">PflQ2_1754</name>
</gene>
<feature type="signal peptide" evidence="1">
    <location>
        <begin position="1"/>
        <end position="21"/>
    </location>
</feature>
<dbReference type="RefSeq" id="WP_003179789.1">
    <property type="nucleotide sequence ID" value="NZ_CM001558.1"/>
</dbReference>
<protein>
    <recommendedName>
        <fullName evidence="3">Lipoprotein</fullName>
    </recommendedName>
</protein>
<keyword evidence="1" id="KW-0732">Signal</keyword>
<evidence type="ECO:0000313" key="2">
    <source>
        <dbReference type="EMBL" id="EJL01220.1"/>
    </source>
</evidence>
<organism evidence="2">
    <name type="scientific">Pseudomonas fluorescens (strain Q2-87)</name>
    <dbReference type="NCBI Taxonomy" id="1038922"/>
    <lineage>
        <taxon>Bacteria</taxon>
        <taxon>Pseudomonadati</taxon>
        <taxon>Pseudomonadota</taxon>
        <taxon>Gammaproteobacteria</taxon>
        <taxon>Pseudomonadales</taxon>
        <taxon>Pseudomonadaceae</taxon>
        <taxon>Pseudomonas</taxon>
    </lineage>
</organism>
<dbReference type="AlphaFoldDB" id="J2ED67"/>
<name>J2ED67_PSEFQ</name>
<accession>J2ED67</accession>